<dbReference type="Proteomes" id="UP000092544">
    <property type="component" value="Unassembled WGS sequence"/>
</dbReference>
<evidence type="ECO:0000256" key="1">
    <source>
        <dbReference type="ARBA" id="ARBA00008857"/>
    </source>
</evidence>
<dbReference type="InterPro" id="IPR013762">
    <property type="entry name" value="Integrase-like_cat_sf"/>
</dbReference>
<dbReference type="Gene3D" id="1.10.443.10">
    <property type="entry name" value="Intergrase catalytic core"/>
    <property type="match status" value="1"/>
</dbReference>
<organism evidence="6 7">
    <name type="scientific">Marinomonas spartinae</name>
    <dbReference type="NCBI Taxonomy" id="1792290"/>
    <lineage>
        <taxon>Bacteria</taxon>
        <taxon>Pseudomonadati</taxon>
        <taxon>Pseudomonadota</taxon>
        <taxon>Gammaproteobacteria</taxon>
        <taxon>Oceanospirillales</taxon>
        <taxon>Oceanospirillaceae</taxon>
        <taxon>Marinomonas</taxon>
    </lineage>
</organism>
<dbReference type="InterPro" id="IPR002104">
    <property type="entry name" value="Integrase_catalytic"/>
</dbReference>
<proteinExistence type="inferred from homology"/>
<dbReference type="PANTHER" id="PTHR30629:SF6">
    <property type="entry name" value="PROPHAGE INTEGRASE INTA-RELATED"/>
    <property type="match status" value="1"/>
</dbReference>
<dbReference type="OrthoDB" id="9795573at2"/>
<name>A0A1A8T8P3_9GAMM</name>
<dbReference type="STRING" id="1792290.MSP8886_01417"/>
<dbReference type="Pfam" id="PF00589">
    <property type="entry name" value="Phage_integrase"/>
    <property type="match status" value="1"/>
</dbReference>
<sequence>MTKRITDTSIKQFLATSDKEWCFDSRRVEFRANKLRTGGTFYDVVYKGHRKIRTPLGKWPALKASDLFKRLSEIRAQVMAGERTGNKVDTVVECGALLLWFLNHIEHDKTFSEGFVKSAYYLIHKHLLGCFEGLPVAGLTRNAIYKRLYRAKQNSLALSSIRTAWAVLKRACSLAAKLEVIAADPLKGIGWRDFSTSKEKANSGRLKVDDLATVAAEINKAQFNRRLFFTLQLCQATRIEETCLAEWSHFYLDRGEWVIPAENTKTGVELRTPLSPELVALLRQARASRRGQYVFSRCGKRPISTMTACNWYKDLRSGMDMYFTSHDMRKLANDYWMQSGVDSTVRKMLLNHSRGDLEGRYESEYAWPLMVEAVGKLAAEVVL</sequence>
<dbReference type="EMBL" id="FLOB01000002">
    <property type="protein sequence ID" value="SBS29052.1"/>
    <property type="molecule type" value="Genomic_DNA"/>
</dbReference>
<dbReference type="InterPro" id="IPR010998">
    <property type="entry name" value="Integrase_recombinase_N"/>
</dbReference>
<dbReference type="AlphaFoldDB" id="A0A1A8T8P3"/>
<evidence type="ECO:0000313" key="7">
    <source>
        <dbReference type="Proteomes" id="UP000092544"/>
    </source>
</evidence>
<dbReference type="GO" id="GO:0006310">
    <property type="term" value="P:DNA recombination"/>
    <property type="evidence" value="ECO:0007669"/>
    <property type="project" value="UniProtKB-KW"/>
</dbReference>
<keyword evidence="4" id="KW-0233">DNA recombination</keyword>
<feature type="domain" description="Tyr recombinase" evidence="5">
    <location>
        <begin position="201"/>
        <end position="379"/>
    </location>
</feature>
<evidence type="ECO:0000256" key="4">
    <source>
        <dbReference type="ARBA" id="ARBA00023172"/>
    </source>
</evidence>
<dbReference type="InterPro" id="IPR011010">
    <property type="entry name" value="DNA_brk_join_enz"/>
</dbReference>
<dbReference type="InterPro" id="IPR050808">
    <property type="entry name" value="Phage_Integrase"/>
</dbReference>
<evidence type="ECO:0000256" key="3">
    <source>
        <dbReference type="ARBA" id="ARBA00023125"/>
    </source>
</evidence>
<dbReference type="GO" id="GO:0003677">
    <property type="term" value="F:DNA binding"/>
    <property type="evidence" value="ECO:0007669"/>
    <property type="project" value="UniProtKB-KW"/>
</dbReference>
<keyword evidence="7" id="KW-1185">Reference proteome</keyword>
<dbReference type="SUPFAM" id="SSF56349">
    <property type="entry name" value="DNA breaking-rejoining enzymes"/>
    <property type="match status" value="1"/>
</dbReference>
<accession>A0A1A8T8P3</accession>
<gene>
    <name evidence="6" type="primary">intA</name>
    <name evidence="6" type="ORF">MSP8886_01417</name>
</gene>
<dbReference type="PROSITE" id="PS51898">
    <property type="entry name" value="TYR_RECOMBINASE"/>
    <property type="match status" value="1"/>
</dbReference>
<keyword evidence="2" id="KW-0229">DNA integration</keyword>
<dbReference type="GO" id="GO:0015074">
    <property type="term" value="P:DNA integration"/>
    <property type="evidence" value="ECO:0007669"/>
    <property type="project" value="UniProtKB-KW"/>
</dbReference>
<comment type="similarity">
    <text evidence="1">Belongs to the 'phage' integrase family.</text>
</comment>
<dbReference type="RefSeq" id="WP_067014085.1">
    <property type="nucleotide sequence ID" value="NZ_FLOB01000002.1"/>
</dbReference>
<keyword evidence="3" id="KW-0238">DNA-binding</keyword>
<reference evidence="6 7" key="1">
    <citation type="submission" date="2016-06" db="EMBL/GenBank/DDBJ databases">
        <authorList>
            <person name="Kjaerup R.B."/>
            <person name="Dalgaard T.S."/>
            <person name="Juul-Madsen H.R."/>
        </authorList>
    </citation>
    <scope>NUCLEOTIDE SEQUENCE [LARGE SCALE GENOMIC DNA]</scope>
    <source>
        <strain evidence="6 7">CECT 8886</strain>
    </source>
</reference>
<dbReference type="PANTHER" id="PTHR30629">
    <property type="entry name" value="PROPHAGE INTEGRASE"/>
    <property type="match status" value="1"/>
</dbReference>
<evidence type="ECO:0000256" key="2">
    <source>
        <dbReference type="ARBA" id="ARBA00022908"/>
    </source>
</evidence>
<evidence type="ECO:0000259" key="5">
    <source>
        <dbReference type="PROSITE" id="PS51898"/>
    </source>
</evidence>
<protein>
    <submittedName>
        <fullName evidence="6">Prophage CP4-57 integrase</fullName>
    </submittedName>
</protein>
<dbReference type="Gene3D" id="1.10.150.130">
    <property type="match status" value="1"/>
</dbReference>
<evidence type="ECO:0000313" key="6">
    <source>
        <dbReference type="EMBL" id="SBS29052.1"/>
    </source>
</evidence>